<dbReference type="STRING" id="1802583.A2311_04625"/>
<evidence type="ECO:0000313" key="2">
    <source>
        <dbReference type="Proteomes" id="UP000178951"/>
    </source>
</evidence>
<sequence>MKDTINFFLRVRKEDIYLLCPYFESFEGLAAIRTPKPAPGEFAILKLMVAPDFQAAYEKLLVGLKGKIWYERVAGEN</sequence>
<proteinExistence type="predicted"/>
<evidence type="ECO:0000313" key="1">
    <source>
        <dbReference type="EMBL" id="OGC35454.1"/>
    </source>
</evidence>
<organism evidence="1 2">
    <name type="scientific">candidate division WOR-1 bacterium RIFOXYB2_FULL_48_7</name>
    <dbReference type="NCBI Taxonomy" id="1802583"/>
    <lineage>
        <taxon>Bacteria</taxon>
        <taxon>Bacillati</taxon>
        <taxon>Saganbacteria</taxon>
    </lineage>
</organism>
<name>A0A1F4TRS6_UNCSA</name>
<protein>
    <recommendedName>
        <fullName evidence="3">DUF4911 domain-containing protein</fullName>
    </recommendedName>
</protein>
<dbReference type="AlphaFoldDB" id="A0A1F4TRS6"/>
<accession>A0A1F4TRS6</accession>
<dbReference type="EMBL" id="MEUF01000027">
    <property type="protein sequence ID" value="OGC35454.1"/>
    <property type="molecule type" value="Genomic_DNA"/>
</dbReference>
<gene>
    <name evidence="1" type="ORF">A2311_04625</name>
</gene>
<reference evidence="1 2" key="1">
    <citation type="journal article" date="2016" name="Nat. Commun.">
        <title>Thousands of microbial genomes shed light on interconnected biogeochemical processes in an aquifer system.</title>
        <authorList>
            <person name="Anantharaman K."/>
            <person name="Brown C.T."/>
            <person name="Hug L.A."/>
            <person name="Sharon I."/>
            <person name="Castelle C.J."/>
            <person name="Probst A.J."/>
            <person name="Thomas B.C."/>
            <person name="Singh A."/>
            <person name="Wilkins M.J."/>
            <person name="Karaoz U."/>
            <person name="Brodie E.L."/>
            <person name="Williams K.H."/>
            <person name="Hubbard S.S."/>
            <person name="Banfield J.F."/>
        </authorList>
    </citation>
    <scope>NUCLEOTIDE SEQUENCE [LARGE SCALE GENOMIC DNA]</scope>
</reference>
<dbReference type="Proteomes" id="UP000178951">
    <property type="component" value="Unassembled WGS sequence"/>
</dbReference>
<evidence type="ECO:0008006" key="3">
    <source>
        <dbReference type="Google" id="ProtNLM"/>
    </source>
</evidence>
<comment type="caution">
    <text evidence="1">The sequence shown here is derived from an EMBL/GenBank/DDBJ whole genome shotgun (WGS) entry which is preliminary data.</text>
</comment>